<reference evidence="1" key="1">
    <citation type="journal article" date="2021" name="Proc. Natl. Acad. Sci. U.S.A.">
        <title>A Catalog of Tens of Thousands of Viruses from Human Metagenomes Reveals Hidden Associations with Chronic Diseases.</title>
        <authorList>
            <person name="Tisza M.J."/>
            <person name="Buck C.B."/>
        </authorList>
    </citation>
    <scope>NUCLEOTIDE SEQUENCE</scope>
    <source>
        <strain evidence="1">CtDtx1</strain>
    </source>
</reference>
<evidence type="ECO:0000313" key="1">
    <source>
        <dbReference type="EMBL" id="DAE09617.1"/>
    </source>
</evidence>
<protein>
    <submittedName>
        <fullName evidence="1">Uncharacterized protein</fullName>
    </submittedName>
</protein>
<sequence>MRDLIGTNIVKGIGVGIDIETPNLEKDIDSNMSDLVAKMQTTVDYETAMTTARVVTKNNSSDGNSINSSEGIPEGSVFILKNEIDGQSIGESVYKVVNGKLALAGKRVR</sequence>
<dbReference type="EMBL" id="BK015489">
    <property type="protein sequence ID" value="DAE09617.1"/>
    <property type="molecule type" value="Genomic_DNA"/>
</dbReference>
<organism evidence="1">
    <name type="scientific">Siphoviridae sp. ctDtx1</name>
    <dbReference type="NCBI Taxonomy" id="2825391"/>
    <lineage>
        <taxon>Viruses</taxon>
        <taxon>Duplodnaviria</taxon>
        <taxon>Heunggongvirae</taxon>
        <taxon>Uroviricota</taxon>
        <taxon>Caudoviricetes</taxon>
    </lineage>
</organism>
<name>A0A8S5PT18_9CAUD</name>
<accession>A0A8S5PT18</accession>
<proteinExistence type="predicted"/>